<keyword evidence="1" id="KW-1133">Transmembrane helix</keyword>
<proteinExistence type="predicted"/>
<dbReference type="InterPro" id="IPR005182">
    <property type="entry name" value="YdbS-like_PH"/>
</dbReference>
<dbReference type="RefSeq" id="WP_247992926.1">
    <property type="nucleotide sequence ID" value="NZ_CP096019.1"/>
</dbReference>
<dbReference type="AlphaFoldDB" id="A0A8T9ZZK5"/>
<dbReference type="Proteomes" id="UP000831768">
    <property type="component" value="Chromosome"/>
</dbReference>
<evidence type="ECO:0000256" key="1">
    <source>
        <dbReference type="SAM" id="Phobius"/>
    </source>
</evidence>
<dbReference type="GeneID" id="71928342"/>
<name>A0A8T9ZZK5_9EURY</name>
<feature type="transmembrane region" description="Helical" evidence="1">
    <location>
        <begin position="30"/>
        <end position="51"/>
    </location>
</feature>
<protein>
    <submittedName>
        <fullName evidence="3">PH domain-containing protein</fullName>
    </submittedName>
</protein>
<evidence type="ECO:0000313" key="3">
    <source>
        <dbReference type="EMBL" id="UPM42251.1"/>
    </source>
</evidence>
<dbReference type="Pfam" id="PF03703">
    <property type="entry name" value="bPH_2"/>
    <property type="match status" value="1"/>
</dbReference>
<accession>A0A8T9ZZK5</accession>
<keyword evidence="4" id="KW-1185">Reference proteome</keyword>
<dbReference type="KEGG" id="haad:MW046_09805"/>
<organism evidence="3 4">
    <name type="scientific">Halocatena salina</name>
    <dbReference type="NCBI Taxonomy" id="2934340"/>
    <lineage>
        <taxon>Archaea</taxon>
        <taxon>Methanobacteriati</taxon>
        <taxon>Methanobacteriota</taxon>
        <taxon>Stenosarchaea group</taxon>
        <taxon>Halobacteria</taxon>
        <taxon>Halobacteriales</taxon>
        <taxon>Natronomonadaceae</taxon>
        <taxon>Halocatena</taxon>
    </lineage>
</organism>
<gene>
    <name evidence="3" type="ORF">MW046_09805</name>
</gene>
<sequence>MQGNSDAPSWVTLTEGEQLVWSGHPSLRSVGGTFVVGLILIAVGIGVGILFEGVIQLLSLVPIGLGLFTAGVTYVNYRSVQYVLTAEEVYKKTGIISRNVVNIRLDRIQNTSYTQSLPERFLGYGHIQIDTAGTGGSDLVLTNVPNPEYVNGLITEYLDNVRPQPDDQRQTA</sequence>
<keyword evidence="1" id="KW-0812">Transmembrane</keyword>
<dbReference type="PANTHER" id="PTHR37938">
    <property type="entry name" value="BLL0215 PROTEIN"/>
    <property type="match status" value="1"/>
</dbReference>
<feature type="domain" description="YdbS-like PH" evidence="2">
    <location>
        <begin position="77"/>
        <end position="150"/>
    </location>
</feature>
<keyword evidence="1" id="KW-0472">Membrane</keyword>
<reference evidence="3" key="1">
    <citation type="submission" date="2022-04" db="EMBL/GenBank/DDBJ databases">
        <title>Halocatena sp. nov., isolated from a salt lake.</title>
        <authorList>
            <person name="Cui H.-L."/>
        </authorList>
    </citation>
    <scope>NUCLEOTIDE SEQUENCE</scope>
    <source>
        <strain evidence="3">AD-1</strain>
    </source>
</reference>
<evidence type="ECO:0000259" key="2">
    <source>
        <dbReference type="Pfam" id="PF03703"/>
    </source>
</evidence>
<dbReference type="PANTHER" id="PTHR37938:SF1">
    <property type="entry name" value="BLL0215 PROTEIN"/>
    <property type="match status" value="1"/>
</dbReference>
<feature type="transmembrane region" description="Helical" evidence="1">
    <location>
        <begin position="57"/>
        <end position="77"/>
    </location>
</feature>
<dbReference type="EMBL" id="CP096019">
    <property type="protein sequence ID" value="UPM42251.1"/>
    <property type="molecule type" value="Genomic_DNA"/>
</dbReference>
<evidence type="ECO:0000313" key="4">
    <source>
        <dbReference type="Proteomes" id="UP000831768"/>
    </source>
</evidence>